<feature type="region of interest" description="Disordered" evidence="1">
    <location>
        <begin position="154"/>
        <end position="211"/>
    </location>
</feature>
<accession>A0A5H2XN25</accession>
<dbReference type="PANTHER" id="PTHR35986:SF1">
    <property type="entry name" value="OS10G0430800 PROTEIN"/>
    <property type="match status" value="1"/>
</dbReference>
<protein>
    <submittedName>
        <fullName evidence="2">Uncharacterized protein</fullName>
    </submittedName>
</protein>
<organism evidence="2">
    <name type="scientific">Prunus dulcis</name>
    <name type="common">Almond</name>
    <name type="synonym">Amygdalus dulcis</name>
    <dbReference type="NCBI Taxonomy" id="3755"/>
    <lineage>
        <taxon>Eukaryota</taxon>
        <taxon>Viridiplantae</taxon>
        <taxon>Streptophyta</taxon>
        <taxon>Embryophyta</taxon>
        <taxon>Tracheophyta</taxon>
        <taxon>Spermatophyta</taxon>
        <taxon>Magnoliopsida</taxon>
        <taxon>eudicotyledons</taxon>
        <taxon>Gunneridae</taxon>
        <taxon>Pentapetalae</taxon>
        <taxon>rosids</taxon>
        <taxon>fabids</taxon>
        <taxon>Rosales</taxon>
        <taxon>Rosaceae</taxon>
        <taxon>Amygdaloideae</taxon>
        <taxon>Amygdaleae</taxon>
        <taxon>Prunus</taxon>
    </lineage>
</organism>
<evidence type="ECO:0000256" key="1">
    <source>
        <dbReference type="SAM" id="MobiDB-lite"/>
    </source>
</evidence>
<feature type="compositionally biased region" description="Basic and acidic residues" evidence="1">
    <location>
        <begin position="193"/>
        <end position="202"/>
    </location>
</feature>
<feature type="compositionally biased region" description="Polar residues" evidence="1">
    <location>
        <begin position="176"/>
        <end position="192"/>
    </location>
</feature>
<reference evidence="2" key="1">
    <citation type="journal article" date="2019" name="Science">
        <title>Mutation of a bHLH transcription factor allowed almond domestication.</title>
        <authorList>
            <person name="Sanchez-Perez R."/>
            <person name="Pavan S."/>
            <person name="Mazzeo R."/>
            <person name="Moldovan C."/>
            <person name="Aiese Cigliano R."/>
            <person name="Del Cueto J."/>
            <person name="Ricciardi F."/>
            <person name="Lotti C."/>
            <person name="Ricciardi L."/>
            <person name="Dicenta F."/>
            <person name="Lopez-Marques R.L."/>
            <person name="Lindberg Moller B."/>
        </authorList>
    </citation>
    <scope>NUCLEOTIDE SEQUENCE</scope>
</reference>
<name>A0A5H2XN25_PRUDU</name>
<dbReference type="AlphaFoldDB" id="A0A5H2XN25"/>
<dbReference type="EMBL" id="AP020802">
    <property type="protein sequence ID" value="BBN68524.1"/>
    <property type="molecule type" value="Genomic_DNA"/>
</dbReference>
<sequence length="288" mass="32173">MVTKILETQRPIHVGRTVKLTPEERTLLLTCKSKAVREFTFGGLAAASVAWTASSKLNKLIRINLSGGAAALFGLWRFSRSLDSCVSHILSQDGSRMQAELATIMVRKYQNDPSRMRLISKQFYSEKVFDDATSDQPTIRWRYRNYFSDNITHGRETNDSDSYSNSQGDSDKGSHGNPNTTSGSDSQHTQNVSDKKWVKFDPKQAPTNSGVDAMVDPLDCVFGSTTSEEILLPVPLAVPRKHTLVTGKDLTVGVGCTIKKTYHTTNKRNCELNAIEQWRRSKGRVKRN</sequence>
<proteinExistence type="predicted"/>
<gene>
    <name evidence="2" type="ORF">Prudu_465S000600</name>
</gene>
<dbReference type="PANTHER" id="PTHR35986">
    <property type="entry name" value="EXPRESSED PROTEIN"/>
    <property type="match status" value="1"/>
</dbReference>
<evidence type="ECO:0000313" key="2">
    <source>
        <dbReference type="EMBL" id="BBN68524.1"/>
    </source>
</evidence>